<dbReference type="GO" id="GO:0008270">
    <property type="term" value="F:zinc ion binding"/>
    <property type="evidence" value="ECO:0007669"/>
    <property type="project" value="UniProtKB-KW"/>
</dbReference>
<dbReference type="Gramene" id="mRNA:HanXRQr2_Chr09g0386981">
    <property type="protein sequence ID" value="CDS:HanXRQr2_Chr09g0386981.1"/>
    <property type="gene ID" value="HanXRQr2_Chr09g0386981"/>
</dbReference>
<name>A0A9K3N8Y1_HELAN</name>
<keyword evidence="5" id="KW-1185">Reference proteome</keyword>
<dbReference type="AlphaFoldDB" id="A0A9K3N8Y1"/>
<feature type="domain" description="CCHC-type" evidence="3">
    <location>
        <begin position="415"/>
        <end position="430"/>
    </location>
</feature>
<evidence type="ECO:0000256" key="1">
    <source>
        <dbReference type="PROSITE-ProRule" id="PRU00047"/>
    </source>
</evidence>
<accession>A0A9K3N8Y1</accession>
<dbReference type="InterPro" id="IPR001878">
    <property type="entry name" value="Znf_CCHC"/>
</dbReference>
<dbReference type="InterPro" id="IPR036875">
    <property type="entry name" value="Znf_CCHC_sf"/>
</dbReference>
<feature type="region of interest" description="Disordered" evidence="2">
    <location>
        <begin position="277"/>
        <end position="313"/>
    </location>
</feature>
<comment type="caution">
    <text evidence="4">The sequence shown here is derived from an EMBL/GenBank/DDBJ whole genome shotgun (WGS) entry which is preliminary data.</text>
</comment>
<dbReference type="EMBL" id="MNCJ02000324">
    <property type="protein sequence ID" value="KAF5790763.1"/>
    <property type="molecule type" value="Genomic_DNA"/>
</dbReference>
<dbReference type="Pfam" id="PF14223">
    <property type="entry name" value="Retrotran_gag_2"/>
    <property type="match status" value="1"/>
</dbReference>
<protein>
    <submittedName>
        <fullName evidence="4">Transcription factor interactor and regulator CCHC(Zn) family</fullName>
    </submittedName>
</protein>
<reference evidence="4" key="2">
    <citation type="submission" date="2020-06" db="EMBL/GenBank/DDBJ databases">
        <title>Helianthus annuus Genome sequencing and assembly Release 2.</title>
        <authorList>
            <person name="Gouzy J."/>
            <person name="Langlade N."/>
            <person name="Munos S."/>
        </authorList>
    </citation>
    <scope>NUCLEOTIDE SEQUENCE</scope>
    <source>
        <tissue evidence="4">Leaves</tissue>
    </source>
</reference>
<evidence type="ECO:0000256" key="2">
    <source>
        <dbReference type="SAM" id="MobiDB-lite"/>
    </source>
</evidence>
<evidence type="ECO:0000313" key="4">
    <source>
        <dbReference type="EMBL" id="KAF5790763.1"/>
    </source>
</evidence>
<dbReference type="PANTHER" id="PTHR34676">
    <property type="entry name" value="DUF4219 DOMAIN-CONTAINING PROTEIN-RELATED"/>
    <property type="match status" value="1"/>
</dbReference>
<dbReference type="GO" id="GO:0003676">
    <property type="term" value="F:nucleic acid binding"/>
    <property type="evidence" value="ECO:0007669"/>
    <property type="project" value="InterPro"/>
</dbReference>
<keyword evidence="1" id="KW-0862">Zinc</keyword>
<dbReference type="PROSITE" id="PS50158">
    <property type="entry name" value="ZF_CCHC"/>
    <property type="match status" value="1"/>
</dbReference>
<keyword evidence="1" id="KW-0863">Zinc-finger</keyword>
<proteinExistence type="predicted"/>
<reference evidence="4" key="1">
    <citation type="journal article" date="2017" name="Nature">
        <title>The sunflower genome provides insights into oil metabolism, flowering and Asterid evolution.</title>
        <authorList>
            <person name="Badouin H."/>
            <person name="Gouzy J."/>
            <person name="Grassa C.J."/>
            <person name="Murat F."/>
            <person name="Staton S.E."/>
            <person name="Cottret L."/>
            <person name="Lelandais-Briere C."/>
            <person name="Owens G.L."/>
            <person name="Carrere S."/>
            <person name="Mayjonade B."/>
            <person name="Legrand L."/>
            <person name="Gill N."/>
            <person name="Kane N.C."/>
            <person name="Bowers J.E."/>
            <person name="Hubner S."/>
            <person name="Bellec A."/>
            <person name="Berard A."/>
            <person name="Berges H."/>
            <person name="Blanchet N."/>
            <person name="Boniface M.C."/>
            <person name="Brunel D."/>
            <person name="Catrice O."/>
            <person name="Chaidir N."/>
            <person name="Claudel C."/>
            <person name="Donnadieu C."/>
            <person name="Faraut T."/>
            <person name="Fievet G."/>
            <person name="Helmstetter N."/>
            <person name="King M."/>
            <person name="Knapp S.J."/>
            <person name="Lai Z."/>
            <person name="Le Paslier M.C."/>
            <person name="Lippi Y."/>
            <person name="Lorenzon L."/>
            <person name="Mandel J.R."/>
            <person name="Marage G."/>
            <person name="Marchand G."/>
            <person name="Marquand E."/>
            <person name="Bret-Mestries E."/>
            <person name="Morien E."/>
            <person name="Nambeesan S."/>
            <person name="Nguyen T."/>
            <person name="Pegot-Espagnet P."/>
            <person name="Pouilly N."/>
            <person name="Raftis F."/>
            <person name="Sallet E."/>
            <person name="Schiex T."/>
            <person name="Thomas J."/>
            <person name="Vandecasteele C."/>
            <person name="Vares D."/>
            <person name="Vear F."/>
            <person name="Vautrin S."/>
            <person name="Crespi M."/>
            <person name="Mangin B."/>
            <person name="Burke J.M."/>
            <person name="Salse J."/>
            <person name="Munos S."/>
            <person name="Vincourt P."/>
            <person name="Rieseberg L.H."/>
            <person name="Langlade N.B."/>
        </authorList>
    </citation>
    <scope>NUCLEOTIDE SEQUENCE</scope>
    <source>
        <tissue evidence="4">Leaves</tissue>
    </source>
</reference>
<dbReference type="PANTHER" id="PTHR34676:SF28">
    <property type="entry name" value="ZINC FINGER, CCHC-TYPE, RIBONUCLEASE H-LIKE DOMAIN, GAG-PRE-INTEGRASE DOMAIN PROTEIN-RELATED"/>
    <property type="match status" value="1"/>
</dbReference>
<gene>
    <name evidence="4" type="ORF">HanXRQr2_Chr09g0386981</name>
</gene>
<sequence length="761" mass="88588">MSDFGEEFYNTFYNAFTSEDVPITPKNATKVISESLSYDNVYRNHQRPPKLMNIEDYHWWYERFENWVQAYAYDSWICLTLGYNKPRNDRRELITLKDFTADDKKEHSAELRMKTLLQQSIREDIFSLLQYGETSKSIWEALKLKAEGGKDIKKNKISLLKKEFDMFSGMKNETVRQMIERFCHLKIELERFDIRKEREEMVDKLVEALPHEDDWKTYVIVLKNDANFDSMTLDQLIEKIEGHDLLIQKQNKMSNSNYQQNVGLYYRRGLIQNNESPRIKTGFTAEKTNESPKNTSSSYDPGYHASSATESSNLNSNLDWKNSPLLNNEFAQQHMSFLASILVSYEGLIAGKIGNPNLTKEDYDQVDPEEMELMDIRWCMASVIRRAQRFMEITGRKCLDGPGTKMGFDKNKVTCFKCKENGHFRMECPNNRIDDSVNPFRDDYYKKAIYHKSNEQPTRKQIDGGSSKEKKAALSSCSQTVASIENDYESMVQNLDLKDAEAPGSIIYEDEGYDWSQHDDEVIKVGAKAMVAEVTLTREERHARMRLDDVYNAYREATWAGRWSKDKGCYVDPQGNPTVDPKTVDLDALVAAIPTVDVWCKGIRENPRYKQQVEEGIQKVIFASLEKKKKKTVEEIMTESEKMVNEVKKVEKKAEEGVEDKVQVDEEDQIQKTEETKVPVIEVIIQTDTSDKIDNEVEQQCKKCMETCSACIEKDEKLNNRDIEFTKINKIFKEKCHEMSEIEKFLKQENEKLKQKMMILK</sequence>
<evidence type="ECO:0000259" key="3">
    <source>
        <dbReference type="PROSITE" id="PS50158"/>
    </source>
</evidence>
<organism evidence="4 5">
    <name type="scientific">Helianthus annuus</name>
    <name type="common">Common sunflower</name>
    <dbReference type="NCBI Taxonomy" id="4232"/>
    <lineage>
        <taxon>Eukaryota</taxon>
        <taxon>Viridiplantae</taxon>
        <taxon>Streptophyta</taxon>
        <taxon>Embryophyta</taxon>
        <taxon>Tracheophyta</taxon>
        <taxon>Spermatophyta</taxon>
        <taxon>Magnoliopsida</taxon>
        <taxon>eudicotyledons</taxon>
        <taxon>Gunneridae</taxon>
        <taxon>Pentapetalae</taxon>
        <taxon>asterids</taxon>
        <taxon>campanulids</taxon>
        <taxon>Asterales</taxon>
        <taxon>Asteraceae</taxon>
        <taxon>Asteroideae</taxon>
        <taxon>Heliantheae alliance</taxon>
        <taxon>Heliantheae</taxon>
        <taxon>Helianthus</taxon>
    </lineage>
</organism>
<dbReference type="SMART" id="SM00343">
    <property type="entry name" value="ZnF_C2HC"/>
    <property type="match status" value="1"/>
</dbReference>
<keyword evidence="1" id="KW-0479">Metal-binding</keyword>
<evidence type="ECO:0000313" key="5">
    <source>
        <dbReference type="Proteomes" id="UP000215914"/>
    </source>
</evidence>
<dbReference type="Gene3D" id="4.10.60.10">
    <property type="entry name" value="Zinc finger, CCHC-type"/>
    <property type="match status" value="1"/>
</dbReference>
<dbReference type="Proteomes" id="UP000215914">
    <property type="component" value="Unassembled WGS sequence"/>
</dbReference>
<dbReference type="SUPFAM" id="SSF57756">
    <property type="entry name" value="Retrovirus zinc finger-like domains"/>
    <property type="match status" value="1"/>
</dbReference>